<feature type="transmembrane region" description="Helical" evidence="7">
    <location>
        <begin position="423"/>
        <end position="443"/>
    </location>
</feature>
<dbReference type="GO" id="GO:0005506">
    <property type="term" value="F:iron ion binding"/>
    <property type="evidence" value="ECO:0007669"/>
    <property type="project" value="InterPro"/>
</dbReference>
<feature type="transmembrane region" description="Helical" evidence="7">
    <location>
        <begin position="292"/>
        <end position="317"/>
    </location>
</feature>
<feature type="transmembrane region" description="Helical" evidence="7">
    <location>
        <begin position="356"/>
        <end position="379"/>
    </location>
</feature>
<feature type="transmembrane region" description="Helical" evidence="7">
    <location>
        <begin position="184"/>
        <end position="203"/>
    </location>
</feature>
<evidence type="ECO:0000256" key="4">
    <source>
        <dbReference type="ARBA" id="ARBA00023026"/>
    </source>
</evidence>
<protein>
    <recommendedName>
        <fullName evidence="8">Major facilitator superfamily (MFS) profile domain-containing protein</fullName>
    </recommendedName>
</protein>
<dbReference type="InterPro" id="IPR020846">
    <property type="entry name" value="MFS_dom"/>
</dbReference>
<dbReference type="PROSITE" id="PS50850">
    <property type="entry name" value="MFS"/>
    <property type="match status" value="1"/>
</dbReference>
<comment type="cofactor">
    <cofactor evidence="6">
        <name>heme</name>
        <dbReference type="ChEBI" id="CHEBI:30413"/>
    </cofactor>
</comment>
<dbReference type="InterPro" id="IPR036396">
    <property type="entry name" value="Cyt_P450_sf"/>
</dbReference>
<evidence type="ECO:0000256" key="7">
    <source>
        <dbReference type="SAM" id="Phobius"/>
    </source>
</evidence>
<sequence>MSGQANPETLSVARNNGGNGAESYLRGWRLAIMTASLTLGIFLIALDTTVIGVAVPKITTDFRDLNDIAWFGSGYLLTVTAFQPLFGTFYKFFNPKVVYMTAIIIFEVGSVLCAASPDAPVFILGRAIAGFGAAGIYQGALGIIGYTVVLEKRPMYFGIVVSAFAISACIGPILGGALTEHASWRNLPLGVIVFVLVAIFLRLKVSNEGRSSLPFKEKWKYMDVIGSVIFVGSICCILLALQWGGQTLPWNSAKIIGLLIGFILLAVAFAFVQWKRGEFACIPLRVAGQRTVAMAACMLFFNGMALTVLTYYIPIYFQSVRGDSPTTSGVRFIAFIIPQMVSLIAAGAVATKWGYYAPYIVAGTIICTIGCGLLTTIGINTRTAIWATFEALIGIGFGGALQLPYTALAVVLSESDLPTGNAIAVFSSQLGGALGVGIGQTLLLTHLVQSIPRIAPSISPEAVINAGAANLLSLTTDPQILYNLRLTWAGAVRVVFLFVVVASALSVLFSLGIERLNVHVVSQERKEIVSAERGQESATTQDVMFVVDGIGDDEHGKKTETLGGGTLSLKRLKSEHVDELSRSLQHAESGKEARIQADTFFAGTGHTIAFFTNVEGAIRHGIKFSRNSGEPFAISLLGIRFYILTSPYDVSAAYKNTATLSWDYYMGQLMSSFGLNHEALQKVWHQPQPGDDTYFESNEINPAHKSHVHFTEEMYNRQLLPGPKLTQLSLKVRRHIYDELRWEKLAGPAMLDVSETHIQLSLKTFCRGKIIDMITEYMFGSVFSQIEPDLTKHMIQFNDDAWMVLFHYPSFMAPKLTQARRTVENAFKKYIKLPREQRADAMWGMQNIITAQEQAGLEEKDRVALLLLVYWAAGSNAVNTLFWMTTYMLFYPELQKQIQDETQPAFANGQVDLDYLVDHCPRLEAFFLEVLRMINGALGVRQVMATTEINGKVLRPGNTLVIPFRLLHFSENVWGGNSDKFDPERFLKNPKLGQHSAFRPFGGGVSYCPGRFLVRHQVFGFVATFFHRFKVELPPLPLPRGGSKAQVFPKLDETTPSTGTAACVPDMDVIIQVSKNVSYEQYVKSS</sequence>
<dbReference type="SUPFAM" id="SSF48264">
    <property type="entry name" value="Cytochrome P450"/>
    <property type="match status" value="1"/>
</dbReference>
<feature type="transmembrane region" description="Helical" evidence="7">
    <location>
        <begin position="123"/>
        <end position="149"/>
    </location>
</feature>
<feature type="transmembrane region" description="Helical" evidence="7">
    <location>
        <begin position="391"/>
        <end position="411"/>
    </location>
</feature>
<evidence type="ECO:0000313" key="10">
    <source>
        <dbReference type="Proteomes" id="UP000308671"/>
    </source>
</evidence>
<dbReference type="InterPro" id="IPR001128">
    <property type="entry name" value="Cyt_P450"/>
</dbReference>
<gene>
    <name evidence="9" type="ORF">BGAL_0026g00100</name>
</gene>
<dbReference type="GO" id="GO:0004497">
    <property type="term" value="F:monooxygenase activity"/>
    <property type="evidence" value="ECO:0007669"/>
    <property type="project" value="InterPro"/>
</dbReference>
<evidence type="ECO:0000256" key="2">
    <source>
        <dbReference type="ARBA" id="ARBA00022692"/>
    </source>
</evidence>
<dbReference type="PANTHER" id="PTHR23501">
    <property type="entry name" value="MAJOR FACILITATOR SUPERFAMILY"/>
    <property type="match status" value="1"/>
</dbReference>
<dbReference type="CDD" id="cd17502">
    <property type="entry name" value="MFS_Azr1_MDR_like"/>
    <property type="match status" value="1"/>
</dbReference>
<feature type="domain" description="Major facilitator superfamily (MFS) profile" evidence="8">
    <location>
        <begin position="33"/>
        <end position="518"/>
    </location>
</feature>
<evidence type="ECO:0000259" key="8">
    <source>
        <dbReference type="PROSITE" id="PS50850"/>
    </source>
</evidence>
<dbReference type="OrthoDB" id="1470350at2759"/>
<dbReference type="Pfam" id="PF00067">
    <property type="entry name" value="p450"/>
    <property type="match status" value="1"/>
</dbReference>
<dbReference type="Gene3D" id="1.20.1250.20">
    <property type="entry name" value="MFS general substrate transporter like domains"/>
    <property type="match status" value="2"/>
</dbReference>
<feature type="transmembrane region" description="Helical" evidence="7">
    <location>
        <begin position="224"/>
        <end position="243"/>
    </location>
</feature>
<feature type="transmembrane region" description="Helical" evidence="7">
    <location>
        <begin position="255"/>
        <end position="272"/>
    </location>
</feature>
<organism evidence="9 10">
    <name type="scientific">Botrytis galanthina</name>
    <dbReference type="NCBI Taxonomy" id="278940"/>
    <lineage>
        <taxon>Eukaryota</taxon>
        <taxon>Fungi</taxon>
        <taxon>Dikarya</taxon>
        <taxon>Ascomycota</taxon>
        <taxon>Pezizomycotina</taxon>
        <taxon>Leotiomycetes</taxon>
        <taxon>Helotiales</taxon>
        <taxon>Sclerotiniaceae</taxon>
        <taxon>Botrytis</taxon>
    </lineage>
</organism>
<feature type="transmembrane region" description="Helical" evidence="7">
    <location>
        <begin position="68"/>
        <end position="90"/>
    </location>
</feature>
<keyword evidence="6" id="KW-0479">Metal-binding</keyword>
<dbReference type="CDD" id="cd11040">
    <property type="entry name" value="CYP7_CYP8-like"/>
    <property type="match status" value="1"/>
</dbReference>
<dbReference type="PANTHER" id="PTHR23501:SF199">
    <property type="entry name" value="MFS EFFLUX TRANSPORTER INPD-RELATED"/>
    <property type="match status" value="1"/>
</dbReference>
<keyword evidence="10" id="KW-1185">Reference proteome</keyword>
<feature type="transmembrane region" description="Helical" evidence="7">
    <location>
        <begin position="156"/>
        <end position="178"/>
    </location>
</feature>
<dbReference type="InterPro" id="IPR036259">
    <property type="entry name" value="MFS_trans_sf"/>
</dbReference>
<name>A0A4S8RIE0_9HELO</name>
<feature type="transmembrane region" description="Helical" evidence="7">
    <location>
        <begin position="30"/>
        <end position="56"/>
    </location>
</feature>
<accession>A0A4S8RIE0</accession>
<dbReference type="GO" id="GO:0020037">
    <property type="term" value="F:heme binding"/>
    <property type="evidence" value="ECO:0007669"/>
    <property type="project" value="InterPro"/>
</dbReference>
<feature type="transmembrane region" description="Helical" evidence="7">
    <location>
        <begin position="97"/>
        <end position="117"/>
    </location>
</feature>
<dbReference type="SUPFAM" id="SSF103473">
    <property type="entry name" value="MFS general substrate transporter"/>
    <property type="match status" value="2"/>
</dbReference>
<dbReference type="Proteomes" id="UP000308671">
    <property type="component" value="Unassembled WGS sequence"/>
</dbReference>
<dbReference type="GO" id="GO:0005886">
    <property type="term" value="C:plasma membrane"/>
    <property type="evidence" value="ECO:0007669"/>
    <property type="project" value="TreeGrafter"/>
</dbReference>
<dbReference type="Gene3D" id="1.10.630.10">
    <property type="entry name" value="Cytochrome P450"/>
    <property type="match status" value="1"/>
</dbReference>
<keyword evidence="5 7" id="KW-0472">Membrane</keyword>
<feature type="transmembrane region" description="Helical" evidence="7">
    <location>
        <begin position="329"/>
        <end position="349"/>
    </location>
</feature>
<dbReference type="GO" id="GO:0022857">
    <property type="term" value="F:transmembrane transporter activity"/>
    <property type="evidence" value="ECO:0007669"/>
    <property type="project" value="InterPro"/>
</dbReference>
<keyword evidence="4" id="KW-0843">Virulence</keyword>
<evidence type="ECO:0000256" key="6">
    <source>
        <dbReference type="PIRSR" id="PIRSR602401-1"/>
    </source>
</evidence>
<dbReference type="EMBL" id="PQXL01000026">
    <property type="protein sequence ID" value="THV54439.1"/>
    <property type="molecule type" value="Genomic_DNA"/>
</dbReference>
<evidence type="ECO:0000256" key="1">
    <source>
        <dbReference type="ARBA" id="ARBA00004141"/>
    </source>
</evidence>
<dbReference type="PRINTS" id="PR00463">
    <property type="entry name" value="EP450I"/>
</dbReference>
<reference evidence="9 10" key="1">
    <citation type="submission" date="2017-12" db="EMBL/GenBank/DDBJ databases">
        <title>Comparative genomics of Botrytis spp.</title>
        <authorList>
            <person name="Valero-Jimenez C.A."/>
            <person name="Tapia P."/>
            <person name="Veloso J."/>
            <person name="Silva-Moreno E."/>
            <person name="Staats M."/>
            <person name="Valdes J.H."/>
            <person name="Van Kan J.A.L."/>
        </authorList>
    </citation>
    <scope>NUCLEOTIDE SEQUENCE [LARGE SCALE GENOMIC DNA]</scope>
    <source>
        <strain evidence="9 10">MUCL435</strain>
    </source>
</reference>
<feature type="transmembrane region" description="Helical" evidence="7">
    <location>
        <begin position="491"/>
        <end position="513"/>
    </location>
</feature>
<keyword evidence="3 7" id="KW-1133">Transmembrane helix</keyword>
<dbReference type="InterPro" id="IPR011701">
    <property type="entry name" value="MFS"/>
</dbReference>
<dbReference type="GO" id="GO:0016705">
    <property type="term" value="F:oxidoreductase activity, acting on paired donors, with incorporation or reduction of molecular oxygen"/>
    <property type="evidence" value="ECO:0007669"/>
    <property type="project" value="InterPro"/>
</dbReference>
<comment type="caution">
    <text evidence="9">The sequence shown here is derived from an EMBL/GenBank/DDBJ whole genome shotgun (WGS) entry which is preliminary data.</text>
</comment>
<proteinExistence type="predicted"/>
<evidence type="ECO:0000256" key="5">
    <source>
        <dbReference type="ARBA" id="ARBA00023136"/>
    </source>
</evidence>
<feature type="binding site" description="axial binding residue" evidence="6">
    <location>
        <position position="1008"/>
    </location>
    <ligand>
        <name>heme</name>
        <dbReference type="ChEBI" id="CHEBI:30413"/>
    </ligand>
    <ligandPart>
        <name>Fe</name>
        <dbReference type="ChEBI" id="CHEBI:18248"/>
    </ligandPart>
</feature>
<keyword evidence="6" id="KW-0349">Heme</keyword>
<dbReference type="Pfam" id="PF07690">
    <property type="entry name" value="MFS_1"/>
    <property type="match status" value="1"/>
</dbReference>
<dbReference type="InterPro" id="IPR002401">
    <property type="entry name" value="Cyt_P450_E_grp-I"/>
</dbReference>
<keyword evidence="2 7" id="KW-0812">Transmembrane</keyword>
<keyword evidence="6" id="KW-0408">Iron</keyword>
<comment type="subcellular location">
    <subcellularLocation>
        <location evidence="1">Membrane</location>
        <topology evidence="1">Multi-pass membrane protein</topology>
    </subcellularLocation>
</comment>
<dbReference type="AlphaFoldDB" id="A0A4S8RIE0"/>
<evidence type="ECO:0000256" key="3">
    <source>
        <dbReference type="ARBA" id="ARBA00022989"/>
    </source>
</evidence>
<evidence type="ECO:0000313" key="9">
    <source>
        <dbReference type="EMBL" id="THV54439.1"/>
    </source>
</evidence>